<evidence type="ECO:0000313" key="5">
    <source>
        <dbReference type="EMBL" id="KYC40813.1"/>
    </source>
</evidence>
<dbReference type="Gene3D" id="3.40.50.300">
    <property type="entry name" value="P-loop containing nucleotide triphosphate hydrolases"/>
    <property type="match status" value="1"/>
</dbReference>
<dbReference type="PROSITE" id="PS50294">
    <property type="entry name" value="WD_REPEATS_REGION"/>
    <property type="match status" value="1"/>
</dbReference>
<proteinExistence type="predicted"/>
<dbReference type="InterPro" id="IPR015943">
    <property type="entry name" value="WD40/YVTN_repeat-like_dom_sf"/>
</dbReference>
<dbReference type="RefSeq" id="WP_017739877.1">
    <property type="nucleotide sequence ID" value="NZ_KQ976354.1"/>
</dbReference>
<accession>A0A139X854</accession>
<dbReference type="PROSITE" id="PS00678">
    <property type="entry name" value="WD_REPEATS_1"/>
    <property type="match status" value="1"/>
</dbReference>
<dbReference type="EMBL" id="ANNX02000026">
    <property type="protein sequence ID" value="KYC40813.1"/>
    <property type="molecule type" value="Genomic_DNA"/>
</dbReference>
<dbReference type="Gene3D" id="2.130.10.10">
    <property type="entry name" value="YVTN repeat-like/Quinoprotein amine dehydrogenase"/>
    <property type="match status" value="2"/>
</dbReference>
<comment type="caution">
    <text evidence="5">The sequence shown here is derived from an EMBL/GenBank/DDBJ whole genome shotgun (WGS) entry which is preliminary data.</text>
</comment>
<dbReference type="InterPro" id="IPR001680">
    <property type="entry name" value="WD40_rpt"/>
</dbReference>
<dbReference type="OrthoDB" id="500003at2"/>
<evidence type="ECO:0000313" key="6">
    <source>
        <dbReference type="Proteomes" id="UP000076925"/>
    </source>
</evidence>
<keyword evidence="1 3" id="KW-0853">WD repeat</keyword>
<dbReference type="InterPro" id="IPR027417">
    <property type="entry name" value="P-loop_NTPase"/>
</dbReference>
<evidence type="ECO:0000256" key="3">
    <source>
        <dbReference type="PROSITE-ProRule" id="PRU00221"/>
    </source>
</evidence>
<feature type="repeat" description="WD" evidence="3">
    <location>
        <begin position="831"/>
        <end position="872"/>
    </location>
</feature>
<dbReference type="SUPFAM" id="SSF52540">
    <property type="entry name" value="P-loop containing nucleoside triphosphate hydrolases"/>
    <property type="match status" value="1"/>
</dbReference>
<evidence type="ECO:0000259" key="4">
    <source>
        <dbReference type="Pfam" id="PF20703"/>
    </source>
</evidence>
<dbReference type="Pfam" id="PF20703">
    <property type="entry name" value="nSTAND1"/>
    <property type="match status" value="1"/>
</dbReference>
<name>A0A139X854_9CYAN</name>
<feature type="domain" description="Novel STAND NTPase 1" evidence="4">
    <location>
        <begin position="75"/>
        <end position="470"/>
    </location>
</feature>
<dbReference type="InterPro" id="IPR036322">
    <property type="entry name" value="WD40_repeat_dom_sf"/>
</dbReference>
<organism evidence="5 6">
    <name type="scientific">Scytonema hofmannii PCC 7110</name>
    <dbReference type="NCBI Taxonomy" id="128403"/>
    <lineage>
        <taxon>Bacteria</taxon>
        <taxon>Bacillati</taxon>
        <taxon>Cyanobacteriota</taxon>
        <taxon>Cyanophyceae</taxon>
        <taxon>Nostocales</taxon>
        <taxon>Scytonemataceae</taxon>
        <taxon>Scytonema</taxon>
    </lineage>
</organism>
<dbReference type="SMART" id="SM00320">
    <property type="entry name" value="WD40"/>
    <property type="match status" value="5"/>
</dbReference>
<dbReference type="InterPro" id="IPR049052">
    <property type="entry name" value="nSTAND1"/>
</dbReference>
<dbReference type="PANTHER" id="PTHR19879:SF9">
    <property type="entry name" value="TRANSCRIPTION INITIATION FACTOR TFIID SUBUNIT 5"/>
    <property type="match status" value="1"/>
</dbReference>
<dbReference type="SUPFAM" id="SSF50978">
    <property type="entry name" value="WD40 repeat-like"/>
    <property type="match status" value="1"/>
</dbReference>
<dbReference type="PANTHER" id="PTHR19879">
    <property type="entry name" value="TRANSCRIPTION INITIATION FACTOR TFIID"/>
    <property type="match status" value="1"/>
</dbReference>
<dbReference type="InterPro" id="IPR019775">
    <property type="entry name" value="WD40_repeat_CS"/>
</dbReference>
<sequence>MSQQEHSEENLLPIAKPMIQQQVENSTLSGGVQAAIGNDNIQIQGDSNNVTINNTEILQISIDEIKTRKFIETSPYKGLKKFEPEDKDLFFGRDQFLQGLVDELEQTNLVLLLGASGSGKSSVVRAGLIPWLSQKHGTRLVNLIFTPDQDPFESLYASLLSKNTQQKAQIAREAKADTLTQVVTRLKQADDYWFILIDQFEELFTTSHSEKRDRFIASLVQIAKANVLKVKIMATMRADFLDKLSPYPALVKATNKHRPLIAEMQSDELRLAIEQPAAHHGVVFETGLVEEIIKDVQGQAGYLPLLQYTLNLLWETEVKTGSINDRTLNSSTYRKLGGVRGALQQRVDKIYEDLPAQEKIATQRIFLKLVDIGGDEDSGIEWKPVRRRALRSEFSVELEQDVLVKLINNNLLVSDRPKQSQQSTVEIAHETLLTSWTTLNNWIKTNRQAIALRNRLNDDVARWQASKAEDELWSGSKLEKIRELRKDVTFNQVLGGFSETANQFIDASLELRDRRKRRTTIVLTSFSAVAFTFAGVAAWQREISVSRELAANAKLQLAIDPEQSLQLATRAIDTYHTPEAEDILRKALFESRVRAKIQIPNYQHNNLIWTIAFTSDSKQVVATNMENGTVKVLNIDTLDGHTSLAKGKAFTNGDFVLVVNDNGRAEVRNFRTNQVQTLNEKLIEVTNAVFSSDGKFVLIGRGEKPGQIMNIVTGVVIILNKSTGNVVEASFSPDNQFLVSVSDDWKARLWNVKTGEFIRELPGNTSKESLGEVTVVQFSLNGNYIATACGFGAGCYLARGYDLDGDGIAEFDGTVRIWKKKGATFELFHELPTGDDRVYGLGFDSRSQLIATASGGKIAQVWNVSSGERISTFTGHSNWVWSAAFSPDSNFVVTSGSVETPLHRLWRCLTIVTMLQVRSANW</sequence>
<dbReference type="PROSITE" id="PS50082">
    <property type="entry name" value="WD_REPEATS_2"/>
    <property type="match status" value="2"/>
</dbReference>
<dbReference type="AlphaFoldDB" id="A0A139X854"/>
<keyword evidence="2" id="KW-0677">Repeat</keyword>
<evidence type="ECO:0000256" key="2">
    <source>
        <dbReference type="ARBA" id="ARBA00022737"/>
    </source>
</evidence>
<evidence type="ECO:0000256" key="1">
    <source>
        <dbReference type="ARBA" id="ARBA00022574"/>
    </source>
</evidence>
<dbReference type="Proteomes" id="UP000076925">
    <property type="component" value="Unassembled WGS sequence"/>
</dbReference>
<protein>
    <recommendedName>
        <fullName evidence="4">Novel STAND NTPase 1 domain-containing protein</fullName>
    </recommendedName>
</protein>
<reference evidence="5 6" key="1">
    <citation type="journal article" date="2013" name="Genome Biol. Evol.">
        <title>Genomes of Stigonematalean cyanobacteria (subsection V) and the evolution of oxygenic photosynthesis from prokaryotes to plastids.</title>
        <authorList>
            <person name="Dagan T."/>
            <person name="Roettger M."/>
            <person name="Stucken K."/>
            <person name="Landan G."/>
            <person name="Koch R."/>
            <person name="Major P."/>
            <person name="Gould S.B."/>
            <person name="Goremykin V.V."/>
            <person name="Rippka R."/>
            <person name="Tandeau de Marsac N."/>
            <person name="Gugger M."/>
            <person name="Lockhart P.J."/>
            <person name="Allen J.F."/>
            <person name="Brune I."/>
            <person name="Maus I."/>
            <person name="Puhler A."/>
            <person name="Martin W.F."/>
        </authorList>
    </citation>
    <scope>NUCLEOTIDE SEQUENCE [LARGE SCALE GENOMIC DNA]</scope>
    <source>
        <strain evidence="5 6">PCC 7110</strain>
    </source>
</reference>
<dbReference type="Pfam" id="PF00400">
    <property type="entry name" value="WD40"/>
    <property type="match status" value="2"/>
</dbReference>
<keyword evidence="6" id="KW-1185">Reference proteome</keyword>
<gene>
    <name evidence="5" type="ORF">WA1_24630</name>
</gene>
<feature type="repeat" description="WD" evidence="3">
    <location>
        <begin position="719"/>
        <end position="760"/>
    </location>
</feature>
<dbReference type="STRING" id="128403.WA1_24630"/>